<dbReference type="EMBL" id="WACR01000001">
    <property type="protein sequence ID" value="KAB1066182.1"/>
    <property type="molecule type" value="Genomic_DNA"/>
</dbReference>
<feature type="domain" description="DUF2007" evidence="1">
    <location>
        <begin position="6"/>
        <end position="70"/>
    </location>
</feature>
<evidence type="ECO:0000313" key="3">
    <source>
        <dbReference type="Proteomes" id="UP000435357"/>
    </source>
</evidence>
<protein>
    <submittedName>
        <fullName evidence="2">DUF2007 domain-containing protein</fullName>
    </submittedName>
</protein>
<name>A0A6N6MAA9_9FLAO</name>
<organism evidence="2 3">
    <name type="scientific">Salibacter halophilus</name>
    <dbReference type="NCBI Taxonomy" id="1803916"/>
    <lineage>
        <taxon>Bacteria</taxon>
        <taxon>Pseudomonadati</taxon>
        <taxon>Bacteroidota</taxon>
        <taxon>Flavobacteriia</taxon>
        <taxon>Flavobacteriales</taxon>
        <taxon>Salibacteraceae</taxon>
        <taxon>Salibacter</taxon>
    </lineage>
</organism>
<proteinExistence type="predicted"/>
<dbReference type="InterPro" id="IPR018551">
    <property type="entry name" value="DUF2007"/>
</dbReference>
<dbReference type="OrthoDB" id="1467917at2"/>
<sequence>MNPKDWNLVYETNDKFDAELIQAHLKEMDIEAYVFDHQASMFKSLNQTNYAVGVYVHPENVDKAKAYIEEHNKKS</sequence>
<dbReference type="Gene3D" id="3.30.70.790">
    <property type="entry name" value="UreE, C-terminal domain"/>
    <property type="match status" value="1"/>
</dbReference>
<dbReference type="Proteomes" id="UP000435357">
    <property type="component" value="Unassembled WGS sequence"/>
</dbReference>
<reference evidence="2 3" key="1">
    <citation type="submission" date="2019-09" db="EMBL/GenBank/DDBJ databases">
        <title>Genomes of Cryomorphaceae.</title>
        <authorList>
            <person name="Bowman J.P."/>
        </authorList>
    </citation>
    <scope>NUCLEOTIDE SEQUENCE [LARGE SCALE GENOMIC DNA]</scope>
    <source>
        <strain evidence="2 3">KCTC 52047</strain>
    </source>
</reference>
<dbReference type="AlphaFoldDB" id="A0A6N6MAA9"/>
<keyword evidence="3" id="KW-1185">Reference proteome</keyword>
<dbReference type="InterPro" id="IPR011322">
    <property type="entry name" value="N-reg_PII-like_a/b"/>
</dbReference>
<comment type="caution">
    <text evidence="2">The sequence shown here is derived from an EMBL/GenBank/DDBJ whole genome shotgun (WGS) entry which is preliminary data.</text>
</comment>
<evidence type="ECO:0000313" key="2">
    <source>
        <dbReference type="EMBL" id="KAB1066182.1"/>
    </source>
</evidence>
<evidence type="ECO:0000259" key="1">
    <source>
        <dbReference type="Pfam" id="PF09413"/>
    </source>
</evidence>
<dbReference type="Pfam" id="PF09413">
    <property type="entry name" value="DUF2007"/>
    <property type="match status" value="1"/>
</dbReference>
<accession>A0A6N6MAA9</accession>
<dbReference type="RefSeq" id="WP_151166170.1">
    <property type="nucleotide sequence ID" value="NZ_WACR01000001.1"/>
</dbReference>
<dbReference type="SUPFAM" id="SSF54913">
    <property type="entry name" value="GlnB-like"/>
    <property type="match status" value="1"/>
</dbReference>
<gene>
    <name evidence="2" type="ORF">F3059_01535</name>
</gene>